<dbReference type="Proteomes" id="UP001243330">
    <property type="component" value="Unassembled WGS sequence"/>
</dbReference>
<name>A0AAD9ASE5_9PEZI</name>
<dbReference type="EMBL" id="JAQOWY010000078">
    <property type="protein sequence ID" value="KAK1852277.1"/>
    <property type="molecule type" value="Genomic_DNA"/>
</dbReference>
<dbReference type="AlphaFoldDB" id="A0AAD9ASE5"/>
<proteinExistence type="predicted"/>
<organism evidence="1 2">
    <name type="scientific">Colletotrichum chrysophilum</name>
    <dbReference type="NCBI Taxonomy" id="1836956"/>
    <lineage>
        <taxon>Eukaryota</taxon>
        <taxon>Fungi</taxon>
        <taxon>Dikarya</taxon>
        <taxon>Ascomycota</taxon>
        <taxon>Pezizomycotina</taxon>
        <taxon>Sordariomycetes</taxon>
        <taxon>Hypocreomycetidae</taxon>
        <taxon>Glomerellales</taxon>
        <taxon>Glomerellaceae</taxon>
        <taxon>Colletotrichum</taxon>
        <taxon>Colletotrichum gloeosporioides species complex</taxon>
    </lineage>
</organism>
<evidence type="ECO:0000313" key="2">
    <source>
        <dbReference type="Proteomes" id="UP001243330"/>
    </source>
</evidence>
<keyword evidence="2" id="KW-1185">Reference proteome</keyword>
<evidence type="ECO:0000313" key="1">
    <source>
        <dbReference type="EMBL" id="KAK1852277.1"/>
    </source>
</evidence>
<protein>
    <submittedName>
        <fullName evidence="1">Uncharacterized protein</fullName>
    </submittedName>
</protein>
<accession>A0AAD9ASE5</accession>
<comment type="caution">
    <text evidence="1">The sequence shown here is derived from an EMBL/GenBank/DDBJ whole genome shotgun (WGS) entry which is preliminary data.</text>
</comment>
<sequence length="26" mass="2946">MRASQPSQLLFIKTLVFPTSFTTMLS</sequence>
<gene>
    <name evidence="1" type="ORF">CCHR01_05091</name>
</gene>
<reference evidence="1" key="1">
    <citation type="submission" date="2023-01" db="EMBL/GenBank/DDBJ databases">
        <title>Colletotrichum chrysophilum M932 genome sequence.</title>
        <authorList>
            <person name="Baroncelli R."/>
        </authorList>
    </citation>
    <scope>NUCLEOTIDE SEQUENCE</scope>
    <source>
        <strain evidence="1">M932</strain>
    </source>
</reference>